<reference evidence="5 6" key="1">
    <citation type="submission" date="2021-03" db="EMBL/GenBank/DDBJ databases">
        <title>Genomic Encyclopedia of Type Strains, Phase IV (KMG-IV): sequencing the most valuable type-strain genomes for metagenomic binning, comparative biology and taxonomic classification.</title>
        <authorList>
            <person name="Goeker M."/>
        </authorList>
    </citation>
    <scope>NUCLEOTIDE SEQUENCE [LARGE SCALE GENOMIC DNA]</scope>
    <source>
        <strain evidence="5 6">DSM 21600</strain>
    </source>
</reference>
<evidence type="ECO:0000313" key="5">
    <source>
        <dbReference type="EMBL" id="MBP1849159.1"/>
    </source>
</evidence>
<proteinExistence type="inferred from homology"/>
<dbReference type="InterPro" id="IPR004888">
    <property type="entry name" value="Glycoside_hydrolase_63"/>
</dbReference>
<sequence>MKPISRLDMFDHAERVLKINDMGTYTVPTHGLYPFQWNWDSCLTALGQAHFDEHRAWTEIDTLFQHQWEDGMVPHIVFHKQDKGYFPGPDVWQTGRTVPTSGITQPPVAGYVVKRLVDHARDPDLAEARARDLVPKIARWHEWFHACRDPKKTGLVAILHPWESGRDNSIDWDDAFSRVPTDGVGEFKRRDTSHADAAHRPTDEQYKRYIWLVQRFRSLNWDNTRLHDASPFQVVDPGFNAILIRSVADIAELAERYGMTGIAQMSRRHVAEGLAALESLWDDRLGQYVCFDRPAGRKVDSASIGGILPVFAAIPLERVQQLATRIEALKARVEYLIPSHDPADPRFESLRYWRGPVWLIINHMIIDGLVRGDVPDLIARITSDSIRLIEEGGFAEYHDPLTAEPCGGGTFSWTAAMIMEFLQIVEPVRAGS</sequence>
<evidence type="ECO:0000256" key="2">
    <source>
        <dbReference type="ARBA" id="ARBA00022801"/>
    </source>
</evidence>
<evidence type="ECO:0000256" key="3">
    <source>
        <dbReference type="ARBA" id="ARBA00023295"/>
    </source>
</evidence>
<accession>A0ABS4DU03</accession>
<name>A0ABS4DU03_9HYPH</name>
<dbReference type="InterPro" id="IPR008928">
    <property type="entry name" value="6-hairpin_glycosidase_sf"/>
</dbReference>
<dbReference type="SUPFAM" id="SSF48208">
    <property type="entry name" value="Six-hairpin glycosidases"/>
    <property type="match status" value="1"/>
</dbReference>
<evidence type="ECO:0000259" key="4">
    <source>
        <dbReference type="Pfam" id="PF22422"/>
    </source>
</evidence>
<feature type="domain" description="Mannosylglycerate hydrolase MGH1-like glycoside hydrolase" evidence="4">
    <location>
        <begin position="33"/>
        <end position="414"/>
    </location>
</feature>
<evidence type="ECO:0000256" key="1">
    <source>
        <dbReference type="ARBA" id="ARBA00010833"/>
    </source>
</evidence>
<comment type="similarity">
    <text evidence="1">Belongs to the glycosyl hydrolase 63 family.</text>
</comment>
<keyword evidence="6" id="KW-1185">Reference proteome</keyword>
<dbReference type="Proteomes" id="UP000759443">
    <property type="component" value="Unassembled WGS sequence"/>
</dbReference>
<dbReference type="Pfam" id="PF22422">
    <property type="entry name" value="MGH1-like_GH"/>
    <property type="match status" value="1"/>
</dbReference>
<dbReference type="Gene3D" id="1.50.10.10">
    <property type="match status" value="1"/>
</dbReference>
<keyword evidence="2" id="KW-0378">Hydrolase</keyword>
<protein>
    <submittedName>
        <fullName evidence="5">Glycogen debranching enzyme</fullName>
    </submittedName>
</protein>
<dbReference type="InterPro" id="IPR012341">
    <property type="entry name" value="6hp_glycosidase-like_sf"/>
</dbReference>
<keyword evidence="3" id="KW-0326">Glycosidase</keyword>
<dbReference type="RefSeq" id="WP_209942019.1">
    <property type="nucleotide sequence ID" value="NZ_JAGGJU010000001.1"/>
</dbReference>
<evidence type="ECO:0000313" key="6">
    <source>
        <dbReference type="Proteomes" id="UP000759443"/>
    </source>
</evidence>
<organism evidence="5 6">
    <name type="scientific">Rhizobium halophytocola</name>
    <dbReference type="NCBI Taxonomy" id="735519"/>
    <lineage>
        <taxon>Bacteria</taxon>
        <taxon>Pseudomonadati</taxon>
        <taxon>Pseudomonadota</taxon>
        <taxon>Alphaproteobacteria</taxon>
        <taxon>Hyphomicrobiales</taxon>
        <taxon>Rhizobiaceae</taxon>
        <taxon>Rhizobium/Agrobacterium group</taxon>
        <taxon>Rhizobium</taxon>
    </lineage>
</organism>
<comment type="caution">
    <text evidence="5">The sequence shown here is derived from an EMBL/GenBank/DDBJ whole genome shotgun (WGS) entry which is preliminary data.</text>
</comment>
<dbReference type="PANTHER" id="PTHR10412:SF11">
    <property type="entry name" value="MANNOSYL-OLIGOSACCHARIDE GLUCOSIDASE"/>
    <property type="match status" value="1"/>
</dbReference>
<gene>
    <name evidence="5" type="ORF">J2Z17_000576</name>
</gene>
<dbReference type="PANTHER" id="PTHR10412">
    <property type="entry name" value="MANNOSYL-OLIGOSACCHARIDE GLUCOSIDASE"/>
    <property type="match status" value="1"/>
</dbReference>
<dbReference type="InterPro" id="IPR054491">
    <property type="entry name" value="MGH1-like_GH"/>
</dbReference>
<dbReference type="EMBL" id="JAGGJU010000001">
    <property type="protein sequence ID" value="MBP1849159.1"/>
    <property type="molecule type" value="Genomic_DNA"/>
</dbReference>